<name>A0A1Y4SRG6_9FIRM</name>
<feature type="domain" description="NAD-dependent epimerase/dehydratase" evidence="2">
    <location>
        <begin position="99"/>
        <end position="228"/>
    </location>
</feature>
<dbReference type="InterPro" id="IPR036291">
    <property type="entry name" value="NAD(P)-bd_dom_sf"/>
</dbReference>
<evidence type="ECO:0000259" key="2">
    <source>
        <dbReference type="Pfam" id="PF01370"/>
    </source>
</evidence>
<accession>A0A1Y4SRG6</accession>
<dbReference type="InterPro" id="IPR001509">
    <property type="entry name" value="Epimerase_deHydtase"/>
</dbReference>
<organism evidence="3 4">
    <name type="scientific">Massilimicrobiota timonensis</name>
    <dbReference type="NCBI Taxonomy" id="1776392"/>
    <lineage>
        <taxon>Bacteria</taxon>
        <taxon>Bacillati</taxon>
        <taxon>Bacillota</taxon>
        <taxon>Erysipelotrichia</taxon>
        <taxon>Erysipelotrichales</taxon>
        <taxon>Erysipelotrichaceae</taxon>
        <taxon>Massilimicrobiota</taxon>
    </lineage>
</organism>
<protein>
    <recommendedName>
        <fullName evidence="2">NAD-dependent epimerase/dehydratase domain-containing protein</fullName>
    </recommendedName>
</protein>
<sequence>MVFLYNNQKGGIEMKVLMIGGSYFLGRLCTMHFSKQWDCTLINRGHYSMKDYHVTEYFFERHDMKAWQQLPYEEYDAVIDFCAYQSGDIQTVIKALNGRIHHYVFISTVDVYKRQTGVCKTENHPLETHQFEGDAGAYITGKVQLEQELMHLSKEYQIPYTILRPGQIYGPFNYAPRESLLIERVVKGLPLFSLHDATLPFQMVYVEDVVNAIEKVVEKRAYNETYNVVSEEEVTYSMINQILLTCQPDLKIENRSIEEAIQLHYPLPFPLFLEEMEYYNGQKIVKQLHLQYTPLKSGLRKTYQAFYPVYTSNEKR</sequence>
<dbReference type="SUPFAM" id="SSF51735">
    <property type="entry name" value="NAD(P)-binding Rossmann-fold domains"/>
    <property type="match status" value="1"/>
</dbReference>
<dbReference type="PANTHER" id="PTHR43000">
    <property type="entry name" value="DTDP-D-GLUCOSE 4,6-DEHYDRATASE-RELATED"/>
    <property type="match status" value="1"/>
</dbReference>
<evidence type="ECO:0000256" key="1">
    <source>
        <dbReference type="ARBA" id="ARBA00007637"/>
    </source>
</evidence>
<keyword evidence="4" id="KW-1185">Reference proteome</keyword>
<dbReference type="OrthoDB" id="9809586at2"/>
<dbReference type="EMBL" id="NFLJ01000057">
    <property type="protein sequence ID" value="OUQ31403.1"/>
    <property type="molecule type" value="Genomic_DNA"/>
</dbReference>
<dbReference type="Gene3D" id="3.40.50.720">
    <property type="entry name" value="NAD(P)-binding Rossmann-like Domain"/>
    <property type="match status" value="1"/>
</dbReference>
<comment type="similarity">
    <text evidence="1">Belongs to the NAD(P)-dependent epimerase/dehydratase family.</text>
</comment>
<dbReference type="Proteomes" id="UP000195305">
    <property type="component" value="Unassembled WGS sequence"/>
</dbReference>
<evidence type="ECO:0000313" key="3">
    <source>
        <dbReference type="EMBL" id="OUQ31403.1"/>
    </source>
</evidence>
<reference evidence="3 4" key="1">
    <citation type="journal article" date="2018" name="BMC Genomics">
        <title>Whole genome sequencing and function prediction of 133 gut anaerobes isolated from chicken caecum in pure cultures.</title>
        <authorList>
            <person name="Medvecky M."/>
            <person name="Cejkova D."/>
            <person name="Polansky O."/>
            <person name="Karasova D."/>
            <person name="Kubasova T."/>
            <person name="Cizek A."/>
            <person name="Rychlik I."/>
        </authorList>
    </citation>
    <scope>NUCLEOTIDE SEQUENCE [LARGE SCALE GENOMIC DNA]</scope>
    <source>
        <strain evidence="3 4">An13</strain>
    </source>
</reference>
<dbReference type="Pfam" id="PF01370">
    <property type="entry name" value="Epimerase"/>
    <property type="match status" value="1"/>
</dbReference>
<evidence type="ECO:0000313" key="4">
    <source>
        <dbReference type="Proteomes" id="UP000195305"/>
    </source>
</evidence>
<proteinExistence type="inferred from homology"/>
<dbReference type="AlphaFoldDB" id="A0A1Y4SRG6"/>
<gene>
    <name evidence="3" type="ORF">B5E75_13415</name>
</gene>
<comment type="caution">
    <text evidence="3">The sequence shown here is derived from an EMBL/GenBank/DDBJ whole genome shotgun (WGS) entry which is preliminary data.</text>
</comment>